<name>A0ABV3ZN08_9BACT</name>
<accession>A0ABV3ZN08</accession>
<sequence>MKTIIALTDFSENSLNAVNYAADMACLIRARLTIMNVVPLPMSGAEVPVPAYNFQDLDDDAQEELKLLKQKIEERTNGHIIVHAEIRPGNLLPMLKDYCEMVKPFAVVMGEESAGALERTLLGGAAVSALRDIYWPVIFVPFNATFEGIKKIGLACDLKKVHETVHVEPIKAFVKEFDAELHVVNISDNGQNAFDDKAVLESMILQEMLGELNPKYHFISSKDTDTAIQKFVVEKDMDMLMLIPKKHLFPGTMFKARHSKELLLEAEVPILSIHA</sequence>
<comment type="similarity">
    <text evidence="1">Belongs to the universal stress protein A family.</text>
</comment>
<dbReference type="EMBL" id="JAULBC010000011">
    <property type="protein sequence ID" value="MEX6690910.1"/>
    <property type="molecule type" value="Genomic_DNA"/>
</dbReference>
<keyword evidence="4" id="KW-1185">Reference proteome</keyword>
<dbReference type="PANTHER" id="PTHR46268:SF6">
    <property type="entry name" value="UNIVERSAL STRESS PROTEIN UP12"/>
    <property type="match status" value="1"/>
</dbReference>
<dbReference type="PANTHER" id="PTHR46268">
    <property type="entry name" value="STRESS RESPONSE PROTEIN NHAX"/>
    <property type="match status" value="1"/>
</dbReference>
<comment type="caution">
    <text evidence="3">The sequence shown here is derived from an EMBL/GenBank/DDBJ whole genome shotgun (WGS) entry which is preliminary data.</text>
</comment>
<proteinExistence type="inferred from homology"/>
<feature type="domain" description="UspA" evidence="2">
    <location>
        <begin position="1"/>
        <end position="141"/>
    </location>
</feature>
<dbReference type="InterPro" id="IPR006016">
    <property type="entry name" value="UspA"/>
</dbReference>
<evidence type="ECO:0000313" key="3">
    <source>
        <dbReference type="EMBL" id="MEX6690910.1"/>
    </source>
</evidence>
<protein>
    <submittedName>
        <fullName evidence="3">Universal stress protein</fullName>
    </submittedName>
</protein>
<evidence type="ECO:0000313" key="4">
    <source>
        <dbReference type="Proteomes" id="UP001560573"/>
    </source>
</evidence>
<evidence type="ECO:0000259" key="2">
    <source>
        <dbReference type="Pfam" id="PF00582"/>
    </source>
</evidence>
<evidence type="ECO:0000256" key="1">
    <source>
        <dbReference type="ARBA" id="ARBA00008791"/>
    </source>
</evidence>
<dbReference type="SUPFAM" id="SSF52402">
    <property type="entry name" value="Adenine nucleotide alpha hydrolases-like"/>
    <property type="match status" value="1"/>
</dbReference>
<dbReference type="Proteomes" id="UP001560573">
    <property type="component" value="Unassembled WGS sequence"/>
</dbReference>
<reference evidence="3 4" key="1">
    <citation type="submission" date="2023-07" db="EMBL/GenBank/DDBJ databases">
        <authorList>
            <person name="Lian W.-H."/>
        </authorList>
    </citation>
    <scope>NUCLEOTIDE SEQUENCE [LARGE SCALE GENOMIC DNA]</scope>
    <source>
        <strain evidence="3 4">SYSU DXS3180</strain>
    </source>
</reference>
<dbReference type="RefSeq" id="WP_369332326.1">
    <property type="nucleotide sequence ID" value="NZ_JAULBC010000011.1"/>
</dbReference>
<gene>
    <name evidence="3" type="ORF">QTN47_25600</name>
</gene>
<dbReference type="Gene3D" id="3.40.50.12370">
    <property type="match status" value="1"/>
</dbReference>
<dbReference type="Pfam" id="PF00582">
    <property type="entry name" value="Usp"/>
    <property type="match status" value="1"/>
</dbReference>
<organism evidence="3 4">
    <name type="scientific">Danxiaibacter flavus</name>
    <dbReference type="NCBI Taxonomy" id="3049108"/>
    <lineage>
        <taxon>Bacteria</taxon>
        <taxon>Pseudomonadati</taxon>
        <taxon>Bacteroidota</taxon>
        <taxon>Chitinophagia</taxon>
        <taxon>Chitinophagales</taxon>
        <taxon>Chitinophagaceae</taxon>
        <taxon>Danxiaibacter</taxon>
    </lineage>
</organism>